<evidence type="ECO:0000256" key="5">
    <source>
        <dbReference type="ARBA" id="ARBA00022630"/>
    </source>
</evidence>
<dbReference type="Gene3D" id="1.10.579.10">
    <property type="entry name" value="DNA Cyclobutane Dipyrimidine Photolyase, subunit A, domain 3"/>
    <property type="match status" value="1"/>
</dbReference>
<evidence type="ECO:0000256" key="2">
    <source>
        <dbReference type="ARBA" id="ARBA00006409"/>
    </source>
</evidence>
<gene>
    <name evidence="14" type="ORF">HJC23_010395</name>
</gene>
<keyword evidence="10" id="KW-0456">Lyase</keyword>
<dbReference type="InterPro" id="IPR052219">
    <property type="entry name" value="Photolyase_Class-2"/>
</dbReference>
<evidence type="ECO:0000256" key="9">
    <source>
        <dbReference type="ARBA" id="ARBA00023204"/>
    </source>
</evidence>
<evidence type="ECO:0000256" key="12">
    <source>
        <dbReference type="ARBA" id="ARBA00033999"/>
    </source>
</evidence>
<comment type="similarity">
    <text evidence="2">Belongs to the DNA photolyase class-2 family.</text>
</comment>
<evidence type="ECO:0000256" key="3">
    <source>
        <dbReference type="ARBA" id="ARBA00013149"/>
    </source>
</evidence>
<reference evidence="14 15" key="1">
    <citation type="journal article" date="2020" name="G3 (Bethesda)">
        <title>Improved Reference Genome for Cyclotella cryptica CCMP332, a Model for Cell Wall Morphogenesis, Salinity Adaptation, and Lipid Production in Diatoms (Bacillariophyta).</title>
        <authorList>
            <person name="Roberts W.R."/>
            <person name="Downey K.M."/>
            <person name="Ruck E.C."/>
            <person name="Traller J.C."/>
            <person name="Alverson A.J."/>
        </authorList>
    </citation>
    <scope>NUCLEOTIDE SEQUENCE [LARGE SCALE GENOMIC DNA]</scope>
    <source>
        <strain evidence="14 15">CCMP332</strain>
    </source>
</reference>
<sequence>MQTFDTLRNDPNHSAVCTNLSPYINHGQISFQRLTLKVRALKTHPNGTAAFIEEGVVHRELSDNFVYYTPDGYDSLEGAADWARETLELHAQDEREHLYTWRELERGETHDDLWDAGQLQLVREGGLHGFMRMYWAKKILEWTISPSYALATAQYFNDRYAYDGNDPNGFVGVGWSIMGIHDMGWKERPIFGKIRYMNYVGCKRKFKIDSFVARYKGAKENAIKAERAATVERKSESDSLSGKKRKA</sequence>
<keyword evidence="9" id="KW-0234">DNA repair</keyword>
<dbReference type="EC" id="4.1.99.3" evidence="3"/>
<dbReference type="InterPro" id="IPR032673">
    <property type="entry name" value="DNA_photolyase_2_CS"/>
</dbReference>
<name>A0ABD3QH38_9STRA</name>
<evidence type="ECO:0000256" key="11">
    <source>
        <dbReference type="ARBA" id="ARBA00031671"/>
    </source>
</evidence>
<dbReference type="EMBL" id="JABMIG020000036">
    <property type="protein sequence ID" value="KAL3799745.1"/>
    <property type="molecule type" value="Genomic_DNA"/>
</dbReference>
<dbReference type="SUPFAM" id="SSF48173">
    <property type="entry name" value="Cryptochrome/photolyase FAD-binding domain"/>
    <property type="match status" value="1"/>
</dbReference>
<evidence type="ECO:0000256" key="6">
    <source>
        <dbReference type="ARBA" id="ARBA00022763"/>
    </source>
</evidence>
<keyword evidence="5" id="KW-0285">Flavoprotein</keyword>
<keyword evidence="8" id="KW-0238">DNA-binding</keyword>
<dbReference type="Gene3D" id="1.25.40.80">
    <property type="match status" value="1"/>
</dbReference>
<feature type="compositionally biased region" description="Basic and acidic residues" evidence="13">
    <location>
        <begin position="226"/>
        <end position="237"/>
    </location>
</feature>
<feature type="region of interest" description="Disordered" evidence="13">
    <location>
        <begin position="226"/>
        <end position="247"/>
    </location>
</feature>
<dbReference type="Proteomes" id="UP001516023">
    <property type="component" value="Unassembled WGS sequence"/>
</dbReference>
<accession>A0ABD3QH38</accession>
<evidence type="ECO:0000256" key="8">
    <source>
        <dbReference type="ARBA" id="ARBA00023125"/>
    </source>
</evidence>
<dbReference type="GO" id="GO:0006281">
    <property type="term" value="P:DNA repair"/>
    <property type="evidence" value="ECO:0007669"/>
    <property type="project" value="UniProtKB-KW"/>
</dbReference>
<protein>
    <recommendedName>
        <fullName evidence="4">Deoxyribodipyrimidine photo-lyase</fullName>
        <ecNumber evidence="3">4.1.99.3</ecNumber>
    </recommendedName>
    <alternativeName>
        <fullName evidence="11">DNA photolyase</fullName>
    </alternativeName>
</protein>
<dbReference type="GO" id="GO:0003904">
    <property type="term" value="F:deoxyribodipyrimidine photo-lyase activity"/>
    <property type="evidence" value="ECO:0007669"/>
    <property type="project" value="UniProtKB-EC"/>
</dbReference>
<dbReference type="PROSITE" id="PS01084">
    <property type="entry name" value="DNA_PHOTOLYASES_2_2"/>
    <property type="match status" value="1"/>
</dbReference>
<evidence type="ECO:0000256" key="7">
    <source>
        <dbReference type="ARBA" id="ARBA00022827"/>
    </source>
</evidence>
<comment type="caution">
    <text evidence="14">The sequence shown here is derived from an EMBL/GenBank/DDBJ whole genome shotgun (WGS) entry which is preliminary data.</text>
</comment>
<proteinExistence type="inferred from homology"/>
<dbReference type="PANTHER" id="PTHR10211">
    <property type="entry name" value="DEOXYRIBODIPYRIMIDINE PHOTOLYASE"/>
    <property type="match status" value="1"/>
</dbReference>
<evidence type="ECO:0000256" key="10">
    <source>
        <dbReference type="ARBA" id="ARBA00023239"/>
    </source>
</evidence>
<evidence type="ECO:0000256" key="4">
    <source>
        <dbReference type="ARBA" id="ARBA00014046"/>
    </source>
</evidence>
<keyword evidence="6" id="KW-0227">DNA damage</keyword>
<organism evidence="14 15">
    <name type="scientific">Cyclotella cryptica</name>
    <dbReference type="NCBI Taxonomy" id="29204"/>
    <lineage>
        <taxon>Eukaryota</taxon>
        <taxon>Sar</taxon>
        <taxon>Stramenopiles</taxon>
        <taxon>Ochrophyta</taxon>
        <taxon>Bacillariophyta</taxon>
        <taxon>Coscinodiscophyceae</taxon>
        <taxon>Thalassiosirophycidae</taxon>
        <taxon>Stephanodiscales</taxon>
        <taxon>Stephanodiscaceae</taxon>
        <taxon>Cyclotella</taxon>
    </lineage>
</organism>
<evidence type="ECO:0000256" key="13">
    <source>
        <dbReference type="SAM" id="MobiDB-lite"/>
    </source>
</evidence>
<dbReference type="GO" id="GO:0003677">
    <property type="term" value="F:DNA binding"/>
    <property type="evidence" value="ECO:0007669"/>
    <property type="project" value="UniProtKB-KW"/>
</dbReference>
<keyword evidence="15" id="KW-1185">Reference proteome</keyword>
<dbReference type="AlphaFoldDB" id="A0ABD3QH38"/>
<dbReference type="InterPro" id="IPR036134">
    <property type="entry name" value="Crypto/Photolyase_FAD-like_sf"/>
</dbReference>
<evidence type="ECO:0000313" key="15">
    <source>
        <dbReference type="Proteomes" id="UP001516023"/>
    </source>
</evidence>
<comment type="catalytic activity">
    <reaction evidence="12">
        <text>cyclobutadipyrimidine (in DNA) = 2 pyrimidine residues (in DNA).</text>
        <dbReference type="EC" id="4.1.99.3"/>
    </reaction>
</comment>
<dbReference type="FunFam" id="1.10.579.10:FF:000002">
    <property type="entry name" value="Deoxyribodipyrimidine photolyase"/>
    <property type="match status" value="1"/>
</dbReference>
<dbReference type="PANTHER" id="PTHR10211:SF0">
    <property type="entry name" value="DEOXYRIBODIPYRIMIDINE PHOTO-LYASE"/>
    <property type="match status" value="1"/>
</dbReference>
<evidence type="ECO:0000256" key="1">
    <source>
        <dbReference type="ARBA" id="ARBA00001974"/>
    </source>
</evidence>
<evidence type="ECO:0000313" key="14">
    <source>
        <dbReference type="EMBL" id="KAL3799745.1"/>
    </source>
</evidence>
<comment type="cofactor">
    <cofactor evidence="1">
        <name>FAD</name>
        <dbReference type="ChEBI" id="CHEBI:57692"/>
    </cofactor>
</comment>
<keyword evidence="7" id="KW-0274">FAD</keyword>